<evidence type="ECO:0000259" key="3">
    <source>
        <dbReference type="PROSITE" id="PS50113"/>
    </source>
</evidence>
<dbReference type="Gene3D" id="3.30.565.10">
    <property type="entry name" value="Histidine kinase-like ATPase, C-terminal domain"/>
    <property type="match status" value="1"/>
</dbReference>
<dbReference type="InterPro" id="IPR013656">
    <property type="entry name" value="PAS_4"/>
</dbReference>
<evidence type="ECO:0000259" key="2">
    <source>
        <dbReference type="PROSITE" id="PS50112"/>
    </source>
</evidence>
<dbReference type="CDD" id="cd16917">
    <property type="entry name" value="HATPase_UhpB-NarQ-NarX-like"/>
    <property type="match status" value="1"/>
</dbReference>
<dbReference type="PROSITE" id="PS50113">
    <property type="entry name" value="PAC"/>
    <property type="match status" value="3"/>
</dbReference>
<feature type="domain" description="PAC" evidence="3">
    <location>
        <begin position="490"/>
        <end position="542"/>
    </location>
</feature>
<dbReference type="SMART" id="SM00091">
    <property type="entry name" value="PAS"/>
    <property type="match status" value="5"/>
</dbReference>
<gene>
    <name evidence="4" type="ORF">ACFOW1_02045</name>
</gene>
<dbReference type="Pfam" id="PF13426">
    <property type="entry name" value="PAS_9"/>
    <property type="match status" value="2"/>
</dbReference>
<comment type="caution">
    <text evidence="4">The sequence shown here is derived from an EMBL/GenBank/DDBJ whole genome shotgun (WGS) entry which is preliminary data.</text>
</comment>
<organism evidence="4 5">
    <name type="scientific">Parasediminibacterium paludis</name>
    <dbReference type="NCBI Taxonomy" id="908966"/>
    <lineage>
        <taxon>Bacteria</taxon>
        <taxon>Pseudomonadati</taxon>
        <taxon>Bacteroidota</taxon>
        <taxon>Chitinophagia</taxon>
        <taxon>Chitinophagales</taxon>
        <taxon>Chitinophagaceae</taxon>
        <taxon>Parasediminibacterium</taxon>
    </lineage>
</organism>
<evidence type="ECO:0000313" key="5">
    <source>
        <dbReference type="Proteomes" id="UP001595906"/>
    </source>
</evidence>
<dbReference type="InterPro" id="IPR013655">
    <property type="entry name" value="PAS_fold_3"/>
</dbReference>
<dbReference type="SMART" id="SM00387">
    <property type="entry name" value="HATPase_c"/>
    <property type="match status" value="1"/>
</dbReference>
<feature type="domain" description="PAS" evidence="2">
    <location>
        <begin position="292"/>
        <end position="362"/>
    </location>
</feature>
<dbReference type="PANTHER" id="PTHR44757:SF2">
    <property type="entry name" value="BIOFILM ARCHITECTURE MAINTENANCE PROTEIN MBAA"/>
    <property type="match status" value="1"/>
</dbReference>
<dbReference type="SUPFAM" id="SSF55785">
    <property type="entry name" value="PYP-like sensor domain (PAS domain)"/>
    <property type="match status" value="3"/>
</dbReference>
<dbReference type="Pfam" id="PF08447">
    <property type="entry name" value="PAS_3"/>
    <property type="match status" value="2"/>
</dbReference>
<dbReference type="CDD" id="cd00130">
    <property type="entry name" value="PAS"/>
    <property type="match status" value="3"/>
</dbReference>
<dbReference type="InterPro" id="IPR003594">
    <property type="entry name" value="HATPase_dom"/>
</dbReference>
<dbReference type="PROSITE" id="PS50112">
    <property type="entry name" value="PAS"/>
    <property type="match status" value="3"/>
</dbReference>
<dbReference type="InterPro" id="IPR000700">
    <property type="entry name" value="PAS-assoc_C"/>
</dbReference>
<dbReference type="Pfam" id="PF02518">
    <property type="entry name" value="HATPase_c"/>
    <property type="match status" value="1"/>
</dbReference>
<dbReference type="EMBL" id="JBHSDC010000002">
    <property type="protein sequence ID" value="MFC4230654.1"/>
    <property type="molecule type" value="Genomic_DNA"/>
</dbReference>
<dbReference type="PANTHER" id="PTHR44757">
    <property type="entry name" value="DIGUANYLATE CYCLASE DGCP"/>
    <property type="match status" value="1"/>
</dbReference>
<accession>A0ABV8PUC7</accession>
<dbReference type="SMART" id="SM00086">
    <property type="entry name" value="PAC"/>
    <property type="match status" value="4"/>
</dbReference>
<feature type="domain" description="PAC" evidence="3">
    <location>
        <begin position="616"/>
        <end position="670"/>
    </location>
</feature>
<reference evidence="5" key="1">
    <citation type="journal article" date="2019" name="Int. J. Syst. Evol. Microbiol.">
        <title>The Global Catalogue of Microorganisms (GCM) 10K type strain sequencing project: providing services to taxonomists for standard genome sequencing and annotation.</title>
        <authorList>
            <consortium name="The Broad Institute Genomics Platform"/>
            <consortium name="The Broad Institute Genome Sequencing Center for Infectious Disease"/>
            <person name="Wu L."/>
            <person name="Ma J."/>
        </authorList>
    </citation>
    <scope>NUCLEOTIDE SEQUENCE [LARGE SCALE GENOMIC DNA]</scope>
    <source>
        <strain evidence="5">CECT 8010</strain>
    </source>
</reference>
<keyword evidence="5" id="KW-1185">Reference proteome</keyword>
<feature type="domain" description="PAS" evidence="2">
    <location>
        <begin position="539"/>
        <end position="591"/>
    </location>
</feature>
<protein>
    <submittedName>
        <fullName evidence="4">PAS domain S-box protein</fullName>
    </submittedName>
</protein>
<evidence type="ECO:0000259" key="1">
    <source>
        <dbReference type="PROSITE" id="PS50109"/>
    </source>
</evidence>
<dbReference type="NCBIfam" id="TIGR00229">
    <property type="entry name" value="sensory_box"/>
    <property type="match status" value="3"/>
</dbReference>
<dbReference type="InterPro" id="IPR000014">
    <property type="entry name" value="PAS"/>
</dbReference>
<proteinExistence type="predicted"/>
<feature type="domain" description="Histidine kinase" evidence="1">
    <location>
        <begin position="788"/>
        <end position="875"/>
    </location>
</feature>
<dbReference type="InterPro" id="IPR001610">
    <property type="entry name" value="PAC"/>
</dbReference>
<evidence type="ECO:0000313" key="4">
    <source>
        <dbReference type="EMBL" id="MFC4230654.1"/>
    </source>
</evidence>
<dbReference type="SUPFAM" id="SSF55874">
    <property type="entry name" value="ATPase domain of HSP90 chaperone/DNA topoisomerase II/histidine kinase"/>
    <property type="match status" value="1"/>
</dbReference>
<sequence>MTNASNYLIQAFDIIPLPCIIIEVNTLNYTIKHVNKAFISITNTFNVEEFSGKNLDAIFVNTDHEQNSAIVDINNAINATITTKQSQKIAHLQLNINHQTNAITTWSVEHTPMLDEKEQVAGILLSFTHISNTDLVEQQTLQQSKSNLQNEDLASQTEIINRIKNNQAAIINSTDDIIFSVDKDFKLVAINTSYQQLLLAMTGRLEKEGDQVLTGRLGKELTDKWKKYFERAFNGEKYSIQEEIFNPFKCIKQYGLINFNPVYNTKGEVEAVACFAKDITAATVSYLELEKSKIELEKIFTASLDVICAVDENNIFIKVSPASKIVWGYEPEEMIGHSIFEFIHPDYFETTQIAVKKIKESNSTINFENQYIRKDGSIGTIEWNSSWDAKEQIRYGVARDITEKKKIELALLESNLRYHYVTKATSDAIYDWNLEENAVFVSDIFTEVFGWSIEQCKTQISDWPNFIHPDDRDKIVTGIRADIAGNATKWRYEYRFLKTNGQFVHVVDKAFIIRNANGKVVRIVGAKRDVTKRVEELLRLKLLESVITNTNDAVVISEAKSFDETGPRIIYVNEAYTKLTGYSQNEIIGKTPRILQGPKTDVKELARLKRHIERAEPCEVTLVNYKKTGEEYWVNFTINPVTNKHGKVTHWVSLQHDVTDKKQQEINMMKAIIKTQEDERYEIGGELHDNVCQILTSSQISLKMLKKYLPVNDQYRLNEGLEYIALATHEIRNLSHRLAPAFFIDTTIEEAFTNLIRSFNIEQKYYVLIDFDEAFKQQPARRDFQLNIYRILQEQLKNILKHAHATIIKVKGKVENNVLTLTVTDNGVGFNINQVKNGIGLANMKRRVELFSGKFNIQTATGLGCILTVEIPIKEII</sequence>
<dbReference type="InterPro" id="IPR036890">
    <property type="entry name" value="HATPase_C_sf"/>
</dbReference>
<dbReference type="RefSeq" id="WP_379011965.1">
    <property type="nucleotide sequence ID" value="NZ_JBHSDC010000002.1"/>
</dbReference>
<name>A0ABV8PUC7_9BACT</name>
<dbReference type="Pfam" id="PF08448">
    <property type="entry name" value="PAS_4"/>
    <property type="match status" value="1"/>
</dbReference>
<dbReference type="InterPro" id="IPR035965">
    <property type="entry name" value="PAS-like_dom_sf"/>
</dbReference>
<dbReference type="PROSITE" id="PS50109">
    <property type="entry name" value="HIS_KIN"/>
    <property type="match status" value="1"/>
</dbReference>
<feature type="domain" description="PAC" evidence="3">
    <location>
        <begin position="365"/>
        <end position="413"/>
    </location>
</feature>
<dbReference type="InterPro" id="IPR052155">
    <property type="entry name" value="Biofilm_reg_signaling"/>
</dbReference>
<dbReference type="Proteomes" id="UP001595906">
    <property type="component" value="Unassembled WGS sequence"/>
</dbReference>
<dbReference type="InterPro" id="IPR005467">
    <property type="entry name" value="His_kinase_dom"/>
</dbReference>
<dbReference type="Gene3D" id="3.30.450.20">
    <property type="entry name" value="PAS domain"/>
    <property type="match status" value="5"/>
</dbReference>
<feature type="domain" description="PAS" evidence="2">
    <location>
        <begin position="414"/>
        <end position="486"/>
    </location>
</feature>